<sequence length="373" mass="37846">MRSLCHMRTEQEGVLLQSSPGKQLGPFTPRRSRQGSAAAATRGARLGLERATQEHGGRARRLHRAGPVAAGSLGGLRSGPGGLNPSGRAPRPPALRPPGVRNGGGAAWGGQERAAGGGRHAARAALPCGAARRGEAPIAGGGRAIEASALTAGPAGRARRGRRACVGGSGASCRKSLGYGTGSPAPSPSEENGKIRKVGCKPGKTRVNQGGRLAASDPESQAGFAGLPERIPAGRSAALPTPCPPVHPHSPAFADPGGGRRPGPELAERCPALVLWGQGLSAAPGACAAPGTQEDLKSASKKGILGATGGIPVLTGRQSCQRWLLDGLARETEDTSGVEDVPPNRYKREEHSARSTTRRSLVDTAPPAPFQGT</sequence>
<reference evidence="1" key="1">
    <citation type="submission" date="2023-05" db="EMBL/GenBank/DDBJ databases">
        <authorList>
            <consortium name="ELIXIR-Norway"/>
        </authorList>
    </citation>
    <scope>NUCLEOTIDE SEQUENCE</scope>
</reference>
<dbReference type="Proteomes" id="UP001162501">
    <property type="component" value="Chromosome 23"/>
</dbReference>
<dbReference type="EMBL" id="OX596107">
    <property type="protein sequence ID" value="CAI9702070.1"/>
    <property type="molecule type" value="Genomic_DNA"/>
</dbReference>
<gene>
    <name evidence="1" type="ORF">MRATA1EN3_LOCUS13283</name>
</gene>
<proteinExistence type="predicted"/>
<organism evidence="1 2">
    <name type="scientific">Rangifer tarandus platyrhynchus</name>
    <name type="common">Svalbard reindeer</name>
    <dbReference type="NCBI Taxonomy" id="3082113"/>
    <lineage>
        <taxon>Eukaryota</taxon>
        <taxon>Metazoa</taxon>
        <taxon>Chordata</taxon>
        <taxon>Craniata</taxon>
        <taxon>Vertebrata</taxon>
        <taxon>Euteleostomi</taxon>
        <taxon>Mammalia</taxon>
        <taxon>Eutheria</taxon>
        <taxon>Laurasiatheria</taxon>
        <taxon>Artiodactyla</taxon>
        <taxon>Ruminantia</taxon>
        <taxon>Pecora</taxon>
        <taxon>Cervidae</taxon>
        <taxon>Odocoileinae</taxon>
        <taxon>Rangifer</taxon>
    </lineage>
</organism>
<protein>
    <submittedName>
        <fullName evidence="1">Uncharacterized protein</fullName>
    </submittedName>
</protein>
<evidence type="ECO:0000313" key="1">
    <source>
        <dbReference type="EMBL" id="CAI9702070.1"/>
    </source>
</evidence>
<evidence type="ECO:0000313" key="2">
    <source>
        <dbReference type="Proteomes" id="UP001162501"/>
    </source>
</evidence>
<accession>A0ACB0EN20</accession>
<name>A0ACB0EN20_RANTA</name>